<sequence length="109" mass="11710">MQIQNDLTRIQQFLELKKAAEKRLATATSAKGATDPKALFFDTLRMARERKSGSVQAQAAAPKAAPAAKDGLSTVYSLNQALGKTFSSSPARETIVSRRHLGAFFDAVA</sequence>
<dbReference type="Proteomes" id="UP000179243">
    <property type="component" value="Unassembled WGS sequence"/>
</dbReference>
<accession>A0A1F7EZT9</accession>
<gene>
    <name evidence="1" type="ORF">A2519_00215</name>
</gene>
<comment type="caution">
    <text evidence="1">The sequence shown here is derived from an EMBL/GenBank/DDBJ whole genome shotgun (WGS) entry which is preliminary data.</text>
</comment>
<organism evidence="1 2">
    <name type="scientific">Candidatus Raymondbacteria bacterium RIFOXYD12_FULL_49_13</name>
    <dbReference type="NCBI Taxonomy" id="1817890"/>
    <lineage>
        <taxon>Bacteria</taxon>
        <taxon>Raymondiibacteriota</taxon>
    </lineage>
</organism>
<reference evidence="1 2" key="1">
    <citation type="journal article" date="2016" name="Nat. Commun.">
        <title>Thousands of microbial genomes shed light on interconnected biogeochemical processes in an aquifer system.</title>
        <authorList>
            <person name="Anantharaman K."/>
            <person name="Brown C.T."/>
            <person name="Hug L.A."/>
            <person name="Sharon I."/>
            <person name="Castelle C.J."/>
            <person name="Probst A.J."/>
            <person name="Thomas B.C."/>
            <person name="Singh A."/>
            <person name="Wilkins M.J."/>
            <person name="Karaoz U."/>
            <person name="Brodie E.L."/>
            <person name="Williams K.H."/>
            <person name="Hubbard S.S."/>
            <person name="Banfield J.F."/>
        </authorList>
    </citation>
    <scope>NUCLEOTIDE SEQUENCE [LARGE SCALE GENOMIC DNA]</scope>
</reference>
<evidence type="ECO:0000313" key="2">
    <source>
        <dbReference type="Proteomes" id="UP000179243"/>
    </source>
</evidence>
<name>A0A1F7EZT9_UNCRA</name>
<dbReference type="AlphaFoldDB" id="A0A1F7EZT9"/>
<dbReference type="EMBL" id="MFYX01000157">
    <property type="protein sequence ID" value="OGJ99913.1"/>
    <property type="molecule type" value="Genomic_DNA"/>
</dbReference>
<proteinExistence type="predicted"/>
<evidence type="ECO:0000313" key="1">
    <source>
        <dbReference type="EMBL" id="OGJ99913.1"/>
    </source>
</evidence>
<protein>
    <submittedName>
        <fullName evidence="1">Uncharacterized protein</fullName>
    </submittedName>
</protein>